<dbReference type="InterPro" id="IPR020084">
    <property type="entry name" value="NUDIX_hydrolase_CS"/>
</dbReference>
<comment type="cofactor">
    <cofactor evidence="1 6">
        <name>Mg(2+)</name>
        <dbReference type="ChEBI" id="CHEBI:18420"/>
    </cofactor>
</comment>
<evidence type="ECO:0000259" key="7">
    <source>
        <dbReference type="PROSITE" id="PS51462"/>
    </source>
</evidence>
<evidence type="ECO:0000256" key="3">
    <source>
        <dbReference type="ARBA" id="ARBA00011245"/>
    </source>
</evidence>
<dbReference type="EC" id="3.6.1.-" evidence="6"/>
<organism evidence="8 9">
    <name type="scientific">Shewanella mangrovi</name>
    <dbReference type="NCBI Taxonomy" id="1515746"/>
    <lineage>
        <taxon>Bacteria</taxon>
        <taxon>Pseudomonadati</taxon>
        <taxon>Pseudomonadota</taxon>
        <taxon>Gammaproteobacteria</taxon>
        <taxon>Alteromonadales</taxon>
        <taxon>Shewanellaceae</taxon>
        <taxon>Shewanella</taxon>
    </lineage>
</organism>
<dbReference type="eggNOG" id="COG1051">
    <property type="taxonomic scope" value="Bacteria"/>
</dbReference>
<evidence type="ECO:0000313" key="9">
    <source>
        <dbReference type="Proteomes" id="UP000029264"/>
    </source>
</evidence>
<dbReference type="CDD" id="cd03675">
    <property type="entry name" value="NUDIX_Hydrolase"/>
    <property type="match status" value="1"/>
</dbReference>
<feature type="domain" description="Nudix hydrolase" evidence="7">
    <location>
        <begin position="6"/>
        <end position="137"/>
    </location>
</feature>
<dbReference type="SUPFAM" id="SSF55811">
    <property type="entry name" value="Nudix"/>
    <property type="match status" value="1"/>
</dbReference>
<dbReference type="EMBL" id="JPEO01000002">
    <property type="protein sequence ID" value="KFZ38637.1"/>
    <property type="molecule type" value="Genomic_DNA"/>
</dbReference>
<dbReference type="AlphaFoldDB" id="A0A094JHC4"/>
<keyword evidence="6" id="KW-0460">Magnesium</keyword>
<evidence type="ECO:0000256" key="1">
    <source>
        <dbReference type="ARBA" id="ARBA00001946"/>
    </source>
</evidence>
<dbReference type="OrthoDB" id="8594221at2"/>
<proteinExistence type="inferred from homology"/>
<dbReference type="InterPro" id="IPR015797">
    <property type="entry name" value="NUDIX_hydrolase-like_dom_sf"/>
</dbReference>
<dbReference type="PANTHER" id="PTHR43222">
    <property type="entry name" value="NUDIX HYDROLASE 23"/>
    <property type="match status" value="1"/>
</dbReference>
<keyword evidence="9" id="KW-1185">Reference proteome</keyword>
<dbReference type="Pfam" id="PF00293">
    <property type="entry name" value="NUDIX"/>
    <property type="match status" value="1"/>
</dbReference>
<evidence type="ECO:0000256" key="4">
    <source>
        <dbReference type="ARBA" id="ARBA00015552"/>
    </source>
</evidence>
<reference evidence="8 9" key="1">
    <citation type="submission" date="2014-06" db="EMBL/GenBank/DDBJ databases">
        <title>Shewanella sp. YQH10.</title>
        <authorList>
            <person name="Liu Y."/>
            <person name="Zeng R."/>
        </authorList>
    </citation>
    <scope>NUCLEOTIDE SEQUENCE [LARGE SCALE GENOMIC DNA]</scope>
    <source>
        <strain evidence="8 9">YQH10</strain>
    </source>
</reference>
<dbReference type="RefSeq" id="WP_037439970.1">
    <property type="nucleotide sequence ID" value="NZ_JPEO01000002.1"/>
</dbReference>
<dbReference type="PANTHER" id="PTHR43222:SF11">
    <property type="entry name" value="PHOSPHATASE NUDJ"/>
    <property type="match status" value="1"/>
</dbReference>
<comment type="subunit">
    <text evidence="3 6">Monomer.</text>
</comment>
<dbReference type="GO" id="GO:0004787">
    <property type="term" value="F:thiamine diphosphate phosphatase activity"/>
    <property type="evidence" value="ECO:0007669"/>
    <property type="project" value="InterPro"/>
</dbReference>
<dbReference type="GO" id="GO:0017111">
    <property type="term" value="F:ribonucleoside triphosphate phosphatase activity"/>
    <property type="evidence" value="ECO:0007669"/>
    <property type="project" value="InterPro"/>
</dbReference>
<dbReference type="InterPro" id="IPR033713">
    <property type="entry name" value="NudJ"/>
</dbReference>
<sequence length="156" mass="17494">MAEKLRYRPNVTVACIIEAEQRFLMVEELINGEQKFNQPAGHLEANESLITACEREILEETGLNLSPAALVRIDQFSASAELAFLRFTFCCSLEHVMAASPLDQDILAAHWFTFEEILARKSALRSPLVLDTIEAYLRGERIPLKSLNSAFLTLAP</sequence>
<accession>A0A094JHC4</accession>
<dbReference type="Gene3D" id="3.90.79.10">
    <property type="entry name" value="Nucleoside Triphosphate Pyrophosphohydrolase"/>
    <property type="match status" value="1"/>
</dbReference>
<evidence type="ECO:0000313" key="8">
    <source>
        <dbReference type="EMBL" id="KFZ38637.1"/>
    </source>
</evidence>
<evidence type="ECO:0000256" key="6">
    <source>
        <dbReference type="RuleBase" id="RU364043"/>
    </source>
</evidence>
<dbReference type="GO" id="GO:0017110">
    <property type="term" value="F:nucleoside diphosphate phosphatase activity"/>
    <property type="evidence" value="ECO:0007669"/>
    <property type="project" value="InterPro"/>
</dbReference>
<comment type="caution">
    <text evidence="8">The sequence shown here is derived from an EMBL/GenBank/DDBJ whole genome shotgun (WGS) entry which is preliminary data.</text>
</comment>
<dbReference type="PROSITE" id="PS00893">
    <property type="entry name" value="NUDIX_BOX"/>
    <property type="match status" value="1"/>
</dbReference>
<evidence type="ECO:0000256" key="2">
    <source>
        <dbReference type="ARBA" id="ARBA00007608"/>
    </source>
</evidence>
<keyword evidence="5 6" id="KW-0378">Hydrolase</keyword>
<gene>
    <name evidence="6" type="primary">nudJ</name>
    <name evidence="8" type="ORF">HR45_04225</name>
</gene>
<dbReference type="STRING" id="1515746.HR45_04225"/>
<dbReference type="PROSITE" id="PS51462">
    <property type="entry name" value="NUDIX"/>
    <property type="match status" value="1"/>
</dbReference>
<dbReference type="InterPro" id="IPR000086">
    <property type="entry name" value="NUDIX_hydrolase_dom"/>
</dbReference>
<name>A0A094JHC4_9GAMM</name>
<dbReference type="Proteomes" id="UP000029264">
    <property type="component" value="Unassembled WGS sequence"/>
</dbReference>
<protein>
    <recommendedName>
        <fullName evidence="4 6">Phosphatase NudJ</fullName>
        <ecNumber evidence="6">3.6.1.-</ecNumber>
    </recommendedName>
</protein>
<evidence type="ECO:0000256" key="5">
    <source>
        <dbReference type="ARBA" id="ARBA00022801"/>
    </source>
</evidence>
<comment type="similarity">
    <text evidence="2 6">Belongs to the Nudix hydrolase family. NudJ subfamily.</text>
</comment>